<dbReference type="Proteomes" id="UP001428341">
    <property type="component" value="Unassembled WGS sequence"/>
</dbReference>
<reference evidence="1 2" key="1">
    <citation type="submission" date="2024-05" db="EMBL/GenBank/DDBJ databases">
        <title>Haplotype-resolved chromosome-level genome assembly of Huyou (Citrus changshanensis).</title>
        <authorList>
            <person name="Miao C."/>
            <person name="Chen W."/>
            <person name="Wu Y."/>
            <person name="Wang L."/>
            <person name="Zhao S."/>
            <person name="Grierson D."/>
            <person name="Xu C."/>
            <person name="Chen K."/>
        </authorList>
    </citation>
    <scope>NUCLEOTIDE SEQUENCE [LARGE SCALE GENOMIC DNA]</scope>
    <source>
        <strain evidence="1">01-14</strain>
        <tissue evidence="1">Leaf</tissue>
    </source>
</reference>
<evidence type="ECO:0000313" key="1">
    <source>
        <dbReference type="EMBL" id="KAK9198325.1"/>
    </source>
</evidence>
<proteinExistence type="predicted"/>
<organism evidence="1 2">
    <name type="scientific">Citrus x changshan-huyou</name>
    <dbReference type="NCBI Taxonomy" id="2935761"/>
    <lineage>
        <taxon>Eukaryota</taxon>
        <taxon>Viridiplantae</taxon>
        <taxon>Streptophyta</taxon>
        <taxon>Embryophyta</taxon>
        <taxon>Tracheophyta</taxon>
        <taxon>Spermatophyta</taxon>
        <taxon>Magnoliopsida</taxon>
        <taxon>eudicotyledons</taxon>
        <taxon>Gunneridae</taxon>
        <taxon>Pentapetalae</taxon>
        <taxon>rosids</taxon>
        <taxon>malvids</taxon>
        <taxon>Sapindales</taxon>
        <taxon>Rutaceae</taxon>
        <taxon>Aurantioideae</taxon>
        <taxon>Citrus</taxon>
    </lineage>
</organism>
<keyword evidence="2" id="KW-1185">Reference proteome</keyword>
<name>A0AAP0M8U8_9ROSI</name>
<protein>
    <submittedName>
        <fullName evidence="1">Uncharacterized protein</fullName>
    </submittedName>
</protein>
<comment type="caution">
    <text evidence="1">The sequence shown here is derived from an EMBL/GenBank/DDBJ whole genome shotgun (WGS) entry which is preliminary data.</text>
</comment>
<evidence type="ECO:0000313" key="2">
    <source>
        <dbReference type="Proteomes" id="UP001428341"/>
    </source>
</evidence>
<dbReference type="EMBL" id="JBCGBO010000005">
    <property type="protein sequence ID" value="KAK9198325.1"/>
    <property type="molecule type" value="Genomic_DNA"/>
</dbReference>
<accession>A0AAP0M8U8</accession>
<dbReference type="AlphaFoldDB" id="A0AAP0M8U8"/>
<gene>
    <name evidence="1" type="ORF">WN944_013509</name>
</gene>
<sequence>MESLFELFKCFSAFHIDYETKVWPLLISIEERSRYLNYVGLVIYQNVSVEATHRYFFNLKFSFSLSVNFKYYTTRNGTVLRSCGISSIHFHTRDQIFDSPLLEWLERMNFVTQCAFKLQHIYLLLGACVTKDLVPASEPFTGSDKWNLRNLGPMDPVKLK</sequence>